<keyword evidence="3" id="KW-1185">Reference proteome</keyword>
<proteinExistence type="predicted"/>
<organism evidence="2 3">
    <name type="scientific">Chaetomium strumarium</name>
    <dbReference type="NCBI Taxonomy" id="1170767"/>
    <lineage>
        <taxon>Eukaryota</taxon>
        <taxon>Fungi</taxon>
        <taxon>Dikarya</taxon>
        <taxon>Ascomycota</taxon>
        <taxon>Pezizomycotina</taxon>
        <taxon>Sordariomycetes</taxon>
        <taxon>Sordariomycetidae</taxon>
        <taxon>Sordariales</taxon>
        <taxon>Chaetomiaceae</taxon>
        <taxon>Chaetomium</taxon>
    </lineage>
</organism>
<dbReference type="AlphaFoldDB" id="A0AAJ0GV32"/>
<reference evidence="2" key="1">
    <citation type="journal article" date="2023" name="Mol. Phylogenet. Evol.">
        <title>Genome-scale phylogeny and comparative genomics of the fungal order Sordariales.</title>
        <authorList>
            <person name="Hensen N."/>
            <person name="Bonometti L."/>
            <person name="Westerberg I."/>
            <person name="Brannstrom I.O."/>
            <person name="Guillou S."/>
            <person name="Cros-Aarteil S."/>
            <person name="Calhoun S."/>
            <person name="Haridas S."/>
            <person name="Kuo A."/>
            <person name="Mondo S."/>
            <person name="Pangilinan J."/>
            <person name="Riley R."/>
            <person name="LaButti K."/>
            <person name="Andreopoulos B."/>
            <person name="Lipzen A."/>
            <person name="Chen C."/>
            <person name="Yan M."/>
            <person name="Daum C."/>
            <person name="Ng V."/>
            <person name="Clum A."/>
            <person name="Steindorff A."/>
            <person name="Ohm R.A."/>
            <person name="Martin F."/>
            <person name="Silar P."/>
            <person name="Natvig D.O."/>
            <person name="Lalanne C."/>
            <person name="Gautier V."/>
            <person name="Ament-Velasquez S.L."/>
            <person name="Kruys A."/>
            <person name="Hutchinson M.I."/>
            <person name="Powell A.J."/>
            <person name="Barry K."/>
            <person name="Miller A.N."/>
            <person name="Grigoriev I.V."/>
            <person name="Debuchy R."/>
            <person name="Gladieux P."/>
            <person name="Hiltunen Thoren M."/>
            <person name="Johannesson H."/>
        </authorList>
    </citation>
    <scope>NUCLEOTIDE SEQUENCE</scope>
    <source>
        <strain evidence="2">CBS 333.67</strain>
    </source>
</reference>
<accession>A0AAJ0GV32</accession>
<comment type="caution">
    <text evidence="2">The sequence shown here is derived from an EMBL/GenBank/DDBJ whole genome shotgun (WGS) entry which is preliminary data.</text>
</comment>
<feature type="compositionally biased region" description="Low complexity" evidence="1">
    <location>
        <begin position="95"/>
        <end position="110"/>
    </location>
</feature>
<evidence type="ECO:0000256" key="1">
    <source>
        <dbReference type="SAM" id="MobiDB-lite"/>
    </source>
</evidence>
<dbReference type="RefSeq" id="XP_062722315.1">
    <property type="nucleotide sequence ID" value="XM_062861914.1"/>
</dbReference>
<feature type="compositionally biased region" description="Basic and acidic residues" evidence="1">
    <location>
        <begin position="133"/>
        <end position="142"/>
    </location>
</feature>
<feature type="compositionally biased region" description="Basic and acidic residues" evidence="1">
    <location>
        <begin position="165"/>
        <end position="177"/>
    </location>
</feature>
<reference evidence="2" key="2">
    <citation type="submission" date="2023-06" db="EMBL/GenBank/DDBJ databases">
        <authorList>
            <consortium name="Lawrence Berkeley National Laboratory"/>
            <person name="Mondo S.J."/>
            <person name="Hensen N."/>
            <person name="Bonometti L."/>
            <person name="Westerberg I."/>
            <person name="Brannstrom I.O."/>
            <person name="Guillou S."/>
            <person name="Cros-Aarteil S."/>
            <person name="Calhoun S."/>
            <person name="Haridas S."/>
            <person name="Kuo A."/>
            <person name="Pangilinan J."/>
            <person name="Riley R."/>
            <person name="Labutti K."/>
            <person name="Andreopoulos B."/>
            <person name="Lipzen A."/>
            <person name="Chen C."/>
            <person name="Yanf M."/>
            <person name="Daum C."/>
            <person name="Ng V."/>
            <person name="Clum A."/>
            <person name="Steindorff A."/>
            <person name="Ohm R."/>
            <person name="Martin F."/>
            <person name="Silar P."/>
            <person name="Natvig D."/>
            <person name="Lalanne C."/>
            <person name="Gautier V."/>
            <person name="Ament-Velasquez S.L."/>
            <person name="Kruys A."/>
            <person name="Hutchinson M.I."/>
            <person name="Powell A.J."/>
            <person name="Barry K."/>
            <person name="Miller A.N."/>
            <person name="Grigoriev I.V."/>
            <person name="Debuchy R."/>
            <person name="Gladieux P."/>
            <person name="Thoren M.H."/>
            <person name="Johannesson H."/>
        </authorList>
    </citation>
    <scope>NUCLEOTIDE SEQUENCE</scope>
    <source>
        <strain evidence="2">CBS 333.67</strain>
    </source>
</reference>
<feature type="compositionally biased region" description="Basic and acidic residues" evidence="1">
    <location>
        <begin position="225"/>
        <end position="238"/>
    </location>
</feature>
<protein>
    <submittedName>
        <fullName evidence="2">Uncharacterized protein</fullName>
    </submittedName>
</protein>
<dbReference type="GeneID" id="87880743"/>
<feature type="region of interest" description="Disordered" evidence="1">
    <location>
        <begin position="1"/>
        <end position="281"/>
    </location>
</feature>
<gene>
    <name evidence="2" type="ORF">B0T15DRAFT_144072</name>
</gene>
<feature type="compositionally biased region" description="Polar residues" evidence="1">
    <location>
        <begin position="1"/>
        <end position="12"/>
    </location>
</feature>
<sequence>MSGETGTLNVVGQQEPAGAPPVSAATSVAEIPAPDPPAKGKADEPVRANVPDSGPGDASGENGLAPTTATDGTEATEESGALRKEPTSAPVDNNVEAAEPATLPTAPLAVETKETNGLSNPVVAEPEATAAQPDKDSSEQGRETAAALEKSTESAETTAPVTNGKSEEKDTEMKEDPATAAPFADTAKEDGLTAPVEAGTKREAGEALGPDADAGAGLPNGKKAKTADGETAAEHKAEANGGADTRAPPAKKVGRPRKQAKPAVPVGRTLRKTRSQGPIEP</sequence>
<evidence type="ECO:0000313" key="2">
    <source>
        <dbReference type="EMBL" id="KAK3306535.1"/>
    </source>
</evidence>
<dbReference type="EMBL" id="JAUDZG010000003">
    <property type="protein sequence ID" value="KAK3306535.1"/>
    <property type="molecule type" value="Genomic_DNA"/>
</dbReference>
<dbReference type="Proteomes" id="UP001273166">
    <property type="component" value="Unassembled WGS sequence"/>
</dbReference>
<evidence type="ECO:0000313" key="3">
    <source>
        <dbReference type="Proteomes" id="UP001273166"/>
    </source>
</evidence>
<feature type="compositionally biased region" description="Polar residues" evidence="1">
    <location>
        <begin position="154"/>
        <end position="164"/>
    </location>
</feature>
<name>A0AAJ0GV32_9PEZI</name>
<feature type="compositionally biased region" description="Low complexity" evidence="1">
    <location>
        <begin position="206"/>
        <end position="219"/>
    </location>
</feature>